<comment type="cofactor">
    <cofactor evidence="10">
        <name>[2Fe-2S] cluster</name>
        <dbReference type="ChEBI" id="CHEBI:190135"/>
    </cofactor>
</comment>
<dbReference type="Gene3D" id="3.10.20.30">
    <property type="match status" value="1"/>
</dbReference>
<protein>
    <submittedName>
        <fullName evidence="12">Succinate dehydrogenase and fumarate reductase iron-sulfur protein</fullName>
    </submittedName>
</protein>
<dbReference type="InterPro" id="IPR009051">
    <property type="entry name" value="Helical_ferredxn"/>
</dbReference>
<dbReference type="InterPro" id="IPR004489">
    <property type="entry name" value="Succ_DH/fum_Rdtase_Fe-S"/>
</dbReference>
<accession>A0A0G0B9U6</accession>
<dbReference type="NCBIfam" id="TIGR00384">
    <property type="entry name" value="dhsB"/>
    <property type="match status" value="1"/>
</dbReference>
<comment type="pathway">
    <text evidence="3">Carbohydrate metabolism; tricarboxylic acid cycle.</text>
</comment>
<dbReference type="EMBL" id="LBPP01000011">
    <property type="protein sequence ID" value="KKP60551.1"/>
    <property type="molecule type" value="Genomic_DNA"/>
</dbReference>
<evidence type="ECO:0000259" key="11">
    <source>
        <dbReference type="PROSITE" id="PS51085"/>
    </source>
</evidence>
<dbReference type="GO" id="GO:0051537">
    <property type="term" value="F:2 iron, 2 sulfur cluster binding"/>
    <property type="evidence" value="ECO:0007669"/>
    <property type="project" value="InterPro"/>
</dbReference>
<gene>
    <name evidence="12" type="ORF">UR54_C0011G0015</name>
</gene>
<dbReference type="InterPro" id="IPR036010">
    <property type="entry name" value="2Fe-2S_ferredoxin-like_sf"/>
</dbReference>
<dbReference type="SUPFAM" id="SSF46548">
    <property type="entry name" value="alpha-helical ferredoxin"/>
    <property type="match status" value="1"/>
</dbReference>
<comment type="caution">
    <text evidence="12">The sequence shown here is derived from an EMBL/GenBank/DDBJ whole genome shotgun (WGS) entry which is preliminary data.</text>
</comment>
<dbReference type="PANTHER" id="PTHR11921">
    <property type="entry name" value="SUCCINATE DEHYDROGENASE IRON-SULFUR PROTEIN"/>
    <property type="match status" value="1"/>
</dbReference>
<evidence type="ECO:0000256" key="9">
    <source>
        <dbReference type="ARBA" id="ARBA00023014"/>
    </source>
</evidence>
<evidence type="ECO:0000256" key="10">
    <source>
        <dbReference type="ARBA" id="ARBA00034078"/>
    </source>
</evidence>
<evidence type="ECO:0000256" key="1">
    <source>
        <dbReference type="ARBA" id="ARBA00001927"/>
    </source>
</evidence>
<dbReference type="GO" id="GO:0046872">
    <property type="term" value="F:metal ion binding"/>
    <property type="evidence" value="ECO:0007669"/>
    <property type="project" value="UniProtKB-KW"/>
</dbReference>
<dbReference type="GO" id="GO:0016491">
    <property type="term" value="F:oxidoreductase activity"/>
    <property type="evidence" value="ECO:0007669"/>
    <property type="project" value="UniProtKB-KW"/>
</dbReference>
<dbReference type="PROSITE" id="PS51085">
    <property type="entry name" value="2FE2S_FER_2"/>
    <property type="match status" value="1"/>
</dbReference>
<keyword evidence="6" id="KW-0479">Metal-binding</keyword>
<evidence type="ECO:0000256" key="3">
    <source>
        <dbReference type="ARBA" id="ARBA00005163"/>
    </source>
</evidence>
<feature type="domain" description="2Fe-2S ferredoxin-type" evidence="11">
    <location>
        <begin position="31"/>
        <end position="105"/>
    </location>
</feature>
<dbReference type="InterPro" id="IPR001041">
    <property type="entry name" value="2Fe-2S_ferredoxin-type"/>
</dbReference>
<evidence type="ECO:0000256" key="4">
    <source>
        <dbReference type="ARBA" id="ARBA00009433"/>
    </source>
</evidence>
<dbReference type="InterPro" id="IPR050573">
    <property type="entry name" value="SDH/FRD_Iron-Sulfur"/>
</dbReference>
<evidence type="ECO:0000313" key="12">
    <source>
        <dbReference type="EMBL" id="KKP60551.1"/>
    </source>
</evidence>
<dbReference type="STRING" id="1618477.UR54_C0011G0015"/>
<name>A0A0G0B9U6_9BACT</name>
<keyword evidence="8" id="KW-0408">Iron</keyword>
<dbReference type="InterPro" id="IPR012675">
    <property type="entry name" value="Beta-grasp_dom_sf"/>
</dbReference>
<comment type="cofactor">
    <cofactor evidence="2">
        <name>[4Fe-4S] cluster</name>
        <dbReference type="ChEBI" id="CHEBI:49883"/>
    </cofactor>
</comment>
<dbReference type="GO" id="GO:0009055">
    <property type="term" value="F:electron transfer activity"/>
    <property type="evidence" value="ECO:0007669"/>
    <property type="project" value="InterPro"/>
</dbReference>
<dbReference type="GO" id="GO:0022904">
    <property type="term" value="P:respiratory electron transport chain"/>
    <property type="evidence" value="ECO:0007669"/>
    <property type="project" value="TreeGrafter"/>
</dbReference>
<keyword evidence="7" id="KW-0560">Oxidoreductase</keyword>
<dbReference type="AlphaFoldDB" id="A0A0G0B9U6"/>
<evidence type="ECO:0000256" key="5">
    <source>
        <dbReference type="ARBA" id="ARBA00022485"/>
    </source>
</evidence>
<dbReference type="CDD" id="cd00207">
    <property type="entry name" value="fer2"/>
    <property type="match status" value="1"/>
</dbReference>
<dbReference type="Pfam" id="PF13085">
    <property type="entry name" value="Fer2_3"/>
    <property type="match status" value="1"/>
</dbReference>
<reference evidence="12 13" key="1">
    <citation type="journal article" date="2015" name="Nature">
        <title>rRNA introns, odd ribosomes, and small enigmatic genomes across a large radiation of phyla.</title>
        <authorList>
            <person name="Brown C.T."/>
            <person name="Hug L.A."/>
            <person name="Thomas B.C."/>
            <person name="Sharon I."/>
            <person name="Castelle C.J."/>
            <person name="Singh A."/>
            <person name="Wilkins M.J."/>
            <person name="Williams K.H."/>
            <person name="Banfield J.F."/>
        </authorList>
    </citation>
    <scope>NUCLEOTIDE SEQUENCE [LARGE SCALE GENOMIC DNA]</scope>
</reference>
<dbReference type="PROSITE" id="PS00197">
    <property type="entry name" value="2FE2S_FER_1"/>
    <property type="match status" value="1"/>
</dbReference>
<evidence type="ECO:0000256" key="8">
    <source>
        <dbReference type="ARBA" id="ARBA00023004"/>
    </source>
</evidence>
<dbReference type="GO" id="GO:0006099">
    <property type="term" value="P:tricarboxylic acid cycle"/>
    <property type="evidence" value="ECO:0007669"/>
    <property type="project" value="InterPro"/>
</dbReference>
<dbReference type="GO" id="GO:0051539">
    <property type="term" value="F:4 iron, 4 sulfur cluster binding"/>
    <property type="evidence" value="ECO:0007669"/>
    <property type="project" value="UniProtKB-KW"/>
</dbReference>
<evidence type="ECO:0000256" key="7">
    <source>
        <dbReference type="ARBA" id="ARBA00023002"/>
    </source>
</evidence>
<keyword evidence="5" id="KW-0004">4Fe-4S</keyword>
<dbReference type="Gene3D" id="1.10.1060.10">
    <property type="entry name" value="Alpha-helical ferredoxin"/>
    <property type="match status" value="1"/>
</dbReference>
<organism evidence="12 13">
    <name type="scientific">Candidatus Roizmanbacteria bacterium GW2011_GWA2_34_18</name>
    <dbReference type="NCBI Taxonomy" id="1618477"/>
    <lineage>
        <taxon>Bacteria</taxon>
        <taxon>Candidatus Roizmaniibacteriota</taxon>
    </lineage>
</organism>
<dbReference type="PATRIC" id="fig|1618477.3.peg.248"/>
<dbReference type="Proteomes" id="UP000034688">
    <property type="component" value="Unassembled WGS sequence"/>
</dbReference>
<evidence type="ECO:0000313" key="13">
    <source>
        <dbReference type="Proteomes" id="UP000034688"/>
    </source>
</evidence>
<evidence type="ECO:0000256" key="2">
    <source>
        <dbReference type="ARBA" id="ARBA00001966"/>
    </source>
</evidence>
<dbReference type="InterPro" id="IPR006058">
    <property type="entry name" value="2Fe2S_fd_BS"/>
</dbReference>
<comment type="cofactor">
    <cofactor evidence="1">
        <name>[3Fe-4S] cluster</name>
        <dbReference type="ChEBI" id="CHEBI:21137"/>
    </cofactor>
</comment>
<sequence length="235" mass="26689">MGKLLQKLFPSSNRHMNIKFLIYRYNSLKKSKLKYDFFAVPYNKGMTVLDVITYIYKHLDPTLAFRYECRQGICGTCGVMLNKKPVLSCSTQIDANLKTQMIEPLANFPVEKDLIVNLEPVLKRYLKIKPYLDKIHKVIITKKKSNESKAFRKCIECGCCIAGAPEITQSEKGCMDPMSLVKIARYVTDPRDGLDRKAMAKKNGIDKYSDALGKKLTLVCPRGIPIDEAIALLKK</sequence>
<proteinExistence type="inferred from homology"/>
<comment type="similarity">
    <text evidence="4">Belongs to the succinate dehydrogenase/fumarate reductase iron-sulfur protein family.</text>
</comment>
<dbReference type="PANTHER" id="PTHR11921:SF29">
    <property type="entry name" value="SUCCINATE DEHYDROGENASE [UBIQUINONE] IRON-SULFUR SUBUNIT, MITOCHONDRIAL"/>
    <property type="match status" value="1"/>
</dbReference>
<evidence type="ECO:0000256" key="6">
    <source>
        <dbReference type="ARBA" id="ARBA00022723"/>
    </source>
</evidence>
<dbReference type="InterPro" id="IPR025192">
    <property type="entry name" value="Succ_DH/fum_Rdtase_N"/>
</dbReference>
<dbReference type="SUPFAM" id="SSF54292">
    <property type="entry name" value="2Fe-2S ferredoxin-like"/>
    <property type="match status" value="1"/>
</dbReference>
<keyword evidence="9" id="KW-0411">Iron-sulfur</keyword>